<dbReference type="RefSeq" id="WP_209051960.1">
    <property type="nucleotide sequence ID" value="NZ_CP072425.1"/>
</dbReference>
<reference evidence="2 3" key="1">
    <citation type="submission" date="2021-03" db="EMBL/GenBank/DDBJ databases">
        <title>Complete Genome of Pseudoalteromonas viridis Strain BBR56, a new biocontrol bacterial candidate.</title>
        <authorList>
            <person name="Handayani D.P."/>
            <person name="Isnansetyo A."/>
            <person name="Istiqomah I."/>
            <person name="Jumina J."/>
        </authorList>
    </citation>
    <scope>NUCLEOTIDE SEQUENCE [LARGE SCALE GENOMIC DNA]</scope>
    <source>
        <strain evidence="2 3">BBR56</strain>
    </source>
</reference>
<feature type="domain" description="Shedu protein SduA C-terminal" evidence="1">
    <location>
        <begin position="19"/>
        <end position="193"/>
    </location>
</feature>
<organism evidence="2 3">
    <name type="scientific">Pseudoalteromonas viridis</name>
    <dbReference type="NCBI Taxonomy" id="339617"/>
    <lineage>
        <taxon>Bacteria</taxon>
        <taxon>Pseudomonadati</taxon>
        <taxon>Pseudomonadota</taxon>
        <taxon>Gammaproteobacteria</taxon>
        <taxon>Alteromonadales</taxon>
        <taxon>Pseudoalteromonadaceae</taxon>
        <taxon>Pseudoalteromonas</taxon>
    </lineage>
</organism>
<evidence type="ECO:0000313" key="2">
    <source>
        <dbReference type="EMBL" id="QTL34937.1"/>
    </source>
</evidence>
<dbReference type="InterPro" id="IPR025359">
    <property type="entry name" value="SduA_C"/>
</dbReference>
<dbReference type="Pfam" id="PF14082">
    <property type="entry name" value="SduA_C"/>
    <property type="match status" value="1"/>
</dbReference>
<protein>
    <submittedName>
        <fullName evidence="2">DUF4263 domain-containing protein</fullName>
    </submittedName>
</protein>
<evidence type="ECO:0000313" key="3">
    <source>
        <dbReference type="Proteomes" id="UP000665025"/>
    </source>
</evidence>
<sequence length="213" mass="25192">MGNYIDPKEFSDFLDSQKGEREISKFIEENPEVLYWTFCRLSGHCRFMFREFPLGSQYIADYVILNSYSGVWEVMFIELEPVDDPVFNKSGTPSQRFAGSIKQVDDWAEYFDMHREQIRADLVKWAKSKDMLGYSRSERISNMSGDYLADPSSYLRDSYHILIGRRDEISRAGHKRKAMYKSRHSIEVISYDRIKDLVELRYSDPKPWLENQC</sequence>
<proteinExistence type="predicted"/>
<name>A0ABX7V5A3_9GAMM</name>
<evidence type="ECO:0000259" key="1">
    <source>
        <dbReference type="Pfam" id="PF14082"/>
    </source>
</evidence>
<accession>A0ABX7V5A3</accession>
<keyword evidence="3" id="KW-1185">Reference proteome</keyword>
<gene>
    <name evidence="2" type="ORF">J5X90_15595</name>
</gene>
<dbReference type="EMBL" id="CP072425">
    <property type="protein sequence ID" value="QTL34937.1"/>
    <property type="molecule type" value="Genomic_DNA"/>
</dbReference>
<dbReference type="Proteomes" id="UP000665025">
    <property type="component" value="Chromosome 1"/>
</dbReference>